<feature type="compositionally biased region" description="Acidic residues" evidence="5">
    <location>
        <begin position="194"/>
        <end position="203"/>
    </location>
</feature>
<dbReference type="InterPro" id="IPR017907">
    <property type="entry name" value="Znf_RING_CS"/>
</dbReference>
<dbReference type="Gene3D" id="3.30.40.10">
    <property type="entry name" value="Zinc/RING finger domain, C3HC4 (zinc finger)"/>
    <property type="match status" value="1"/>
</dbReference>
<dbReference type="InterPro" id="IPR013083">
    <property type="entry name" value="Znf_RING/FYVE/PHD"/>
</dbReference>
<feature type="region of interest" description="Disordered" evidence="5">
    <location>
        <begin position="177"/>
        <end position="203"/>
    </location>
</feature>
<dbReference type="Pfam" id="PF00097">
    <property type="entry name" value="zf-C3HC4"/>
    <property type="match status" value="1"/>
</dbReference>
<dbReference type="EMBL" id="JAUJDW010000074">
    <property type="protein sequence ID" value="KAK0642422.1"/>
    <property type="molecule type" value="Genomic_DNA"/>
</dbReference>
<protein>
    <recommendedName>
        <fullName evidence="6">RING-type domain-containing protein</fullName>
    </recommendedName>
</protein>
<dbReference type="InterPro" id="IPR018957">
    <property type="entry name" value="Znf_C3HC4_RING-type"/>
</dbReference>
<keyword evidence="1" id="KW-0479">Metal-binding</keyword>
<evidence type="ECO:0000256" key="1">
    <source>
        <dbReference type="ARBA" id="ARBA00022723"/>
    </source>
</evidence>
<feature type="compositionally biased region" description="Basic and acidic residues" evidence="5">
    <location>
        <begin position="177"/>
        <end position="189"/>
    </location>
</feature>
<dbReference type="PROSITE" id="PS50089">
    <property type="entry name" value="ZF_RING_2"/>
    <property type="match status" value="1"/>
</dbReference>
<evidence type="ECO:0000313" key="7">
    <source>
        <dbReference type="EMBL" id="KAK0642422.1"/>
    </source>
</evidence>
<proteinExistence type="predicted"/>
<feature type="domain" description="RING-type" evidence="6">
    <location>
        <begin position="88"/>
        <end position="156"/>
    </location>
</feature>
<evidence type="ECO:0000256" key="5">
    <source>
        <dbReference type="SAM" id="MobiDB-lite"/>
    </source>
</evidence>
<keyword evidence="3" id="KW-0862">Zinc</keyword>
<dbReference type="GO" id="GO:0008270">
    <property type="term" value="F:zinc ion binding"/>
    <property type="evidence" value="ECO:0007669"/>
    <property type="project" value="UniProtKB-KW"/>
</dbReference>
<accession>A0AA39XY32</accession>
<dbReference type="SMART" id="SM00184">
    <property type="entry name" value="RING"/>
    <property type="match status" value="1"/>
</dbReference>
<organism evidence="7 8">
    <name type="scientific">Lasiodiplodia hormozganensis</name>
    <dbReference type="NCBI Taxonomy" id="869390"/>
    <lineage>
        <taxon>Eukaryota</taxon>
        <taxon>Fungi</taxon>
        <taxon>Dikarya</taxon>
        <taxon>Ascomycota</taxon>
        <taxon>Pezizomycotina</taxon>
        <taxon>Dothideomycetes</taxon>
        <taxon>Dothideomycetes incertae sedis</taxon>
        <taxon>Botryosphaeriales</taxon>
        <taxon>Botryosphaeriaceae</taxon>
        <taxon>Lasiodiplodia</taxon>
    </lineage>
</organism>
<keyword evidence="2 4" id="KW-0863">Zinc-finger</keyword>
<keyword evidence="8" id="KW-1185">Reference proteome</keyword>
<gene>
    <name evidence="7" type="ORF">DIS24_g9070</name>
</gene>
<dbReference type="PROSITE" id="PS00518">
    <property type="entry name" value="ZF_RING_1"/>
    <property type="match status" value="1"/>
</dbReference>
<dbReference type="AlphaFoldDB" id="A0AA39XY32"/>
<feature type="region of interest" description="Disordered" evidence="5">
    <location>
        <begin position="1"/>
        <end position="81"/>
    </location>
</feature>
<feature type="non-terminal residue" evidence="7">
    <location>
        <position position="203"/>
    </location>
</feature>
<evidence type="ECO:0000313" key="8">
    <source>
        <dbReference type="Proteomes" id="UP001175001"/>
    </source>
</evidence>
<sequence length="203" mass="21781">MARETRATSNRRAKRHNPAAGRITRSPPPSSAKPSSSSLPSSTLNRPSNHSDLTTTNHASSSTSSAAAPLPQTAAETEPPTIDDDDLCPICHLLLYQPVLTTCNHALCRSCMSRWADISTTSGQMTIVPLSDAVPPPEPDAAADVLADEARCPMCRTPTRAVRDARREEVLRARYPRRWGEREREERGEGVAGGEEDGGGGGE</sequence>
<reference evidence="7" key="1">
    <citation type="submission" date="2023-06" db="EMBL/GenBank/DDBJ databases">
        <title>Multi-omics analyses reveal the molecular pathogenesis toolkit of Lasiodiplodia hormozganensis, a cross-kingdom pathogen.</title>
        <authorList>
            <person name="Felix C."/>
            <person name="Meneses R."/>
            <person name="Goncalves M.F.M."/>
            <person name="Tilleman L."/>
            <person name="Duarte A.S."/>
            <person name="Jorrin-Novo J.V."/>
            <person name="Van De Peer Y."/>
            <person name="Deforce D."/>
            <person name="Van Nieuwerburgh F."/>
            <person name="Esteves A.C."/>
            <person name="Alves A."/>
        </authorList>
    </citation>
    <scope>NUCLEOTIDE SEQUENCE</scope>
    <source>
        <strain evidence="7">CBS 339.90</strain>
    </source>
</reference>
<dbReference type="SUPFAM" id="SSF57850">
    <property type="entry name" value="RING/U-box"/>
    <property type="match status" value="1"/>
</dbReference>
<evidence type="ECO:0000259" key="6">
    <source>
        <dbReference type="PROSITE" id="PS50089"/>
    </source>
</evidence>
<feature type="compositionally biased region" description="Low complexity" evidence="5">
    <location>
        <begin position="32"/>
        <end position="80"/>
    </location>
</feature>
<evidence type="ECO:0000256" key="2">
    <source>
        <dbReference type="ARBA" id="ARBA00022771"/>
    </source>
</evidence>
<name>A0AA39XY32_9PEZI</name>
<dbReference type="Proteomes" id="UP001175001">
    <property type="component" value="Unassembled WGS sequence"/>
</dbReference>
<evidence type="ECO:0000256" key="4">
    <source>
        <dbReference type="PROSITE-ProRule" id="PRU00175"/>
    </source>
</evidence>
<evidence type="ECO:0000256" key="3">
    <source>
        <dbReference type="ARBA" id="ARBA00022833"/>
    </source>
</evidence>
<dbReference type="InterPro" id="IPR001841">
    <property type="entry name" value="Znf_RING"/>
</dbReference>
<comment type="caution">
    <text evidence="7">The sequence shown here is derived from an EMBL/GenBank/DDBJ whole genome shotgun (WGS) entry which is preliminary data.</text>
</comment>